<sequence>MDGAGSIHRPAYQREACLVVGPTVVIRGLGRFVTSHKKTKSRDHISCHVGRATIDTLSSSPHGLAFVPIAIEFAPFGGWQVSVTPTAIGCDASGPPEDNRGATVAFSPTATAPTQRHVSISPFPFLSDLPMPWLPEGTMGSRNVSKAATPFPTPNLPFPSHGDVDSH</sequence>
<dbReference type="Proteomes" id="UP000287651">
    <property type="component" value="Unassembled WGS sequence"/>
</dbReference>
<comment type="caution">
    <text evidence="2">The sequence shown here is derived from an EMBL/GenBank/DDBJ whole genome shotgun (WGS) entry which is preliminary data.</text>
</comment>
<accession>A0A427A2R2</accession>
<protein>
    <submittedName>
        <fullName evidence="2">Uncharacterized protein</fullName>
    </submittedName>
</protein>
<evidence type="ECO:0000313" key="2">
    <source>
        <dbReference type="EMBL" id="RRT70540.1"/>
    </source>
</evidence>
<dbReference type="AlphaFoldDB" id="A0A427A2R2"/>
<evidence type="ECO:0000313" key="3">
    <source>
        <dbReference type="Proteomes" id="UP000287651"/>
    </source>
</evidence>
<feature type="region of interest" description="Disordered" evidence="1">
    <location>
        <begin position="145"/>
        <end position="167"/>
    </location>
</feature>
<evidence type="ECO:0000256" key="1">
    <source>
        <dbReference type="SAM" id="MobiDB-lite"/>
    </source>
</evidence>
<dbReference type="EMBL" id="AMZH03003979">
    <property type="protein sequence ID" value="RRT70540.1"/>
    <property type="molecule type" value="Genomic_DNA"/>
</dbReference>
<name>A0A427A2R2_ENSVE</name>
<proteinExistence type="predicted"/>
<gene>
    <name evidence="2" type="ORF">B296_00022447</name>
</gene>
<organism evidence="2 3">
    <name type="scientific">Ensete ventricosum</name>
    <name type="common">Abyssinian banana</name>
    <name type="synonym">Musa ensete</name>
    <dbReference type="NCBI Taxonomy" id="4639"/>
    <lineage>
        <taxon>Eukaryota</taxon>
        <taxon>Viridiplantae</taxon>
        <taxon>Streptophyta</taxon>
        <taxon>Embryophyta</taxon>
        <taxon>Tracheophyta</taxon>
        <taxon>Spermatophyta</taxon>
        <taxon>Magnoliopsida</taxon>
        <taxon>Liliopsida</taxon>
        <taxon>Zingiberales</taxon>
        <taxon>Musaceae</taxon>
        <taxon>Ensete</taxon>
    </lineage>
</organism>
<reference evidence="2 3" key="1">
    <citation type="journal article" date="2014" name="Agronomy (Basel)">
        <title>A Draft Genome Sequence for Ensete ventricosum, the Drought-Tolerant Tree Against Hunger.</title>
        <authorList>
            <person name="Harrison J."/>
            <person name="Moore K.A."/>
            <person name="Paszkiewicz K."/>
            <person name="Jones T."/>
            <person name="Grant M."/>
            <person name="Ambacheew D."/>
            <person name="Muzemil S."/>
            <person name="Studholme D.J."/>
        </authorList>
    </citation>
    <scope>NUCLEOTIDE SEQUENCE [LARGE SCALE GENOMIC DNA]</scope>
</reference>